<feature type="transmembrane region" description="Helical" evidence="1">
    <location>
        <begin position="112"/>
        <end position="136"/>
    </location>
</feature>
<keyword evidence="3" id="KW-1185">Reference proteome</keyword>
<name>A0A6A6IVQ1_9PLEO</name>
<keyword evidence="1" id="KW-0472">Membrane</keyword>
<keyword evidence="1" id="KW-1133">Transmembrane helix</keyword>
<feature type="transmembrane region" description="Helical" evidence="1">
    <location>
        <begin position="41"/>
        <end position="60"/>
    </location>
</feature>
<sequence>MVYSSFREWMLLSLALTTGFLGTHRFILSSDPQRMMGGRFVNTSLDILFPTIVVWVVVSIKSGRSNRLMQLVLISVLGVVFGGLSLLSILRLEMLFGPVVRRPHALIIQLNVRGIVTTLAAFPMCHTIIFGLFPQLNRLRIAALAQRFTLLDPLPKFLIVLWLCFGLISTYLLRSSLLLVVSLSYFFALRVGD</sequence>
<evidence type="ECO:0000313" key="2">
    <source>
        <dbReference type="EMBL" id="KAF2254494.1"/>
    </source>
</evidence>
<feature type="transmembrane region" description="Helical" evidence="1">
    <location>
        <begin position="72"/>
        <end position="92"/>
    </location>
</feature>
<organism evidence="2 3">
    <name type="scientific">Trematosphaeria pertusa</name>
    <dbReference type="NCBI Taxonomy" id="390896"/>
    <lineage>
        <taxon>Eukaryota</taxon>
        <taxon>Fungi</taxon>
        <taxon>Dikarya</taxon>
        <taxon>Ascomycota</taxon>
        <taxon>Pezizomycotina</taxon>
        <taxon>Dothideomycetes</taxon>
        <taxon>Pleosporomycetidae</taxon>
        <taxon>Pleosporales</taxon>
        <taxon>Massarineae</taxon>
        <taxon>Trematosphaeriaceae</taxon>
        <taxon>Trematosphaeria</taxon>
    </lineage>
</organism>
<accession>A0A6A6IVQ1</accession>
<dbReference type="AlphaFoldDB" id="A0A6A6IVQ1"/>
<dbReference type="RefSeq" id="XP_033689498.1">
    <property type="nucleotide sequence ID" value="XM_033835158.1"/>
</dbReference>
<proteinExistence type="predicted"/>
<evidence type="ECO:0000313" key="3">
    <source>
        <dbReference type="Proteomes" id="UP000800094"/>
    </source>
</evidence>
<reference evidence="2" key="1">
    <citation type="journal article" date="2020" name="Stud. Mycol.">
        <title>101 Dothideomycetes genomes: a test case for predicting lifestyles and emergence of pathogens.</title>
        <authorList>
            <person name="Haridas S."/>
            <person name="Albert R."/>
            <person name="Binder M."/>
            <person name="Bloem J."/>
            <person name="Labutti K."/>
            <person name="Salamov A."/>
            <person name="Andreopoulos B."/>
            <person name="Baker S."/>
            <person name="Barry K."/>
            <person name="Bills G."/>
            <person name="Bluhm B."/>
            <person name="Cannon C."/>
            <person name="Castanera R."/>
            <person name="Culley D."/>
            <person name="Daum C."/>
            <person name="Ezra D."/>
            <person name="Gonzalez J."/>
            <person name="Henrissat B."/>
            <person name="Kuo A."/>
            <person name="Liang C."/>
            <person name="Lipzen A."/>
            <person name="Lutzoni F."/>
            <person name="Magnuson J."/>
            <person name="Mondo S."/>
            <person name="Nolan M."/>
            <person name="Ohm R."/>
            <person name="Pangilinan J."/>
            <person name="Park H.-J."/>
            <person name="Ramirez L."/>
            <person name="Alfaro M."/>
            <person name="Sun H."/>
            <person name="Tritt A."/>
            <person name="Yoshinaga Y."/>
            <person name="Zwiers L.-H."/>
            <person name="Turgeon B."/>
            <person name="Goodwin S."/>
            <person name="Spatafora J."/>
            <person name="Crous P."/>
            <person name="Grigoriev I."/>
        </authorList>
    </citation>
    <scope>NUCLEOTIDE SEQUENCE</scope>
    <source>
        <strain evidence="2">CBS 122368</strain>
    </source>
</reference>
<evidence type="ECO:0000256" key="1">
    <source>
        <dbReference type="SAM" id="Phobius"/>
    </source>
</evidence>
<gene>
    <name evidence="2" type="ORF">BU26DRAFT_600187</name>
</gene>
<keyword evidence="1" id="KW-0812">Transmembrane</keyword>
<dbReference type="GeneID" id="54588488"/>
<dbReference type="EMBL" id="ML987190">
    <property type="protein sequence ID" value="KAF2254494.1"/>
    <property type="molecule type" value="Genomic_DNA"/>
</dbReference>
<protein>
    <submittedName>
        <fullName evidence="2">Uncharacterized protein</fullName>
    </submittedName>
</protein>
<feature type="transmembrane region" description="Helical" evidence="1">
    <location>
        <begin position="157"/>
        <end position="187"/>
    </location>
</feature>
<dbReference type="Proteomes" id="UP000800094">
    <property type="component" value="Unassembled WGS sequence"/>
</dbReference>